<keyword evidence="1" id="KW-0472">Membrane</keyword>
<evidence type="ECO:0000256" key="1">
    <source>
        <dbReference type="SAM" id="Phobius"/>
    </source>
</evidence>
<sequence>MRWWWSMVLSVVVVVAVQGTVLQCGRQCTCKDEKQSYKHEFTVDCDASTLVEATMTEELLDVSRDLTKIASPQALVSVKGGVSLNLNITLAFLQRWREFSMSHLDVNGASRVVFPHSVPTLKQKKSDHHFVGMKLTGVSVSEVPAGVFSGKLAAGLSLHNTSVGLLPAGLFRGVPSLYNLHILNSTVGMIEGPLSDAVLDTKVWRKVEEPVKVANSTVGLLSGGALHFKMEAYQRITLQEVSLGRVDSGAVQVEGGEVLVEQCVAARVEADAMLLGEKTRFQVKNNWFALQPHALTQLSCEQEGHRMYDNHFSVPHNNTVIPVSLTINQTAAPAGAEIEKELAERERLIAILSTVIHPTCIFYNLAPLPTPAPLLTSIFLTPAKIVQFVLIGLVVGLLIGCLIFLCYKCLSRRRRRRRQARCDQPLGQQPIVMTQITPEPIYEECLSPPPLPAFPCREECSTLRADNGIRKKTVENEYMIMDRS</sequence>
<dbReference type="AlphaFoldDB" id="A0AAW0TUC8"/>
<name>A0AAW0TUC8_SCYPA</name>
<feature type="signal peptide" evidence="2">
    <location>
        <begin position="1"/>
        <end position="19"/>
    </location>
</feature>
<feature type="chain" id="PRO_5043754704" evidence="2">
    <location>
        <begin position="20"/>
        <end position="484"/>
    </location>
</feature>
<evidence type="ECO:0000256" key="2">
    <source>
        <dbReference type="SAM" id="SignalP"/>
    </source>
</evidence>
<reference evidence="3 4" key="1">
    <citation type="submission" date="2023-03" db="EMBL/GenBank/DDBJ databases">
        <title>High-quality genome of Scylla paramamosain provides insights in environmental adaptation.</title>
        <authorList>
            <person name="Zhang L."/>
        </authorList>
    </citation>
    <scope>NUCLEOTIDE SEQUENCE [LARGE SCALE GENOMIC DNA]</scope>
    <source>
        <strain evidence="3">LZ_2023a</strain>
        <tissue evidence="3">Muscle</tissue>
    </source>
</reference>
<proteinExistence type="predicted"/>
<evidence type="ECO:0000313" key="4">
    <source>
        <dbReference type="Proteomes" id="UP001487740"/>
    </source>
</evidence>
<dbReference type="EMBL" id="JARAKH010000026">
    <property type="protein sequence ID" value="KAK8389882.1"/>
    <property type="molecule type" value="Genomic_DNA"/>
</dbReference>
<accession>A0AAW0TUC8</accession>
<feature type="transmembrane region" description="Helical" evidence="1">
    <location>
        <begin position="385"/>
        <end position="407"/>
    </location>
</feature>
<organism evidence="3 4">
    <name type="scientific">Scylla paramamosain</name>
    <name type="common">Mud crab</name>
    <dbReference type="NCBI Taxonomy" id="85552"/>
    <lineage>
        <taxon>Eukaryota</taxon>
        <taxon>Metazoa</taxon>
        <taxon>Ecdysozoa</taxon>
        <taxon>Arthropoda</taxon>
        <taxon>Crustacea</taxon>
        <taxon>Multicrustacea</taxon>
        <taxon>Malacostraca</taxon>
        <taxon>Eumalacostraca</taxon>
        <taxon>Eucarida</taxon>
        <taxon>Decapoda</taxon>
        <taxon>Pleocyemata</taxon>
        <taxon>Brachyura</taxon>
        <taxon>Eubrachyura</taxon>
        <taxon>Portunoidea</taxon>
        <taxon>Portunidae</taxon>
        <taxon>Portuninae</taxon>
        <taxon>Scylla</taxon>
    </lineage>
</organism>
<protein>
    <submittedName>
        <fullName evidence="3">Uncharacterized protein</fullName>
    </submittedName>
</protein>
<gene>
    <name evidence="3" type="ORF">O3P69_012813</name>
</gene>
<comment type="caution">
    <text evidence="3">The sequence shown here is derived from an EMBL/GenBank/DDBJ whole genome shotgun (WGS) entry which is preliminary data.</text>
</comment>
<keyword evidence="4" id="KW-1185">Reference proteome</keyword>
<keyword evidence="1" id="KW-0812">Transmembrane</keyword>
<dbReference type="Proteomes" id="UP001487740">
    <property type="component" value="Unassembled WGS sequence"/>
</dbReference>
<evidence type="ECO:0000313" key="3">
    <source>
        <dbReference type="EMBL" id="KAK8389882.1"/>
    </source>
</evidence>
<keyword evidence="2" id="KW-0732">Signal</keyword>
<keyword evidence="1" id="KW-1133">Transmembrane helix</keyword>